<keyword evidence="1" id="KW-0597">Phosphoprotein</keyword>
<evidence type="ECO:0000259" key="2">
    <source>
        <dbReference type="PROSITE" id="PS50110"/>
    </source>
</evidence>
<dbReference type="PROSITE" id="PS50110">
    <property type="entry name" value="RESPONSE_REGULATORY"/>
    <property type="match status" value="1"/>
</dbReference>
<dbReference type="PANTHER" id="PTHR37299">
    <property type="entry name" value="TRANSCRIPTIONAL REGULATOR-RELATED"/>
    <property type="match status" value="1"/>
</dbReference>
<evidence type="ECO:0000259" key="3">
    <source>
        <dbReference type="PROSITE" id="PS50930"/>
    </source>
</evidence>
<dbReference type="SMART" id="SM00448">
    <property type="entry name" value="REC"/>
    <property type="match status" value="1"/>
</dbReference>
<feature type="domain" description="Response regulatory" evidence="2">
    <location>
        <begin position="5"/>
        <end position="118"/>
    </location>
</feature>
<dbReference type="EMBL" id="JBHSFV010000024">
    <property type="protein sequence ID" value="MFC4636588.1"/>
    <property type="molecule type" value="Genomic_DNA"/>
</dbReference>
<gene>
    <name evidence="4" type="ORF">ACFO3O_21970</name>
</gene>
<name>A0ABV9I3Z0_9FLAO</name>
<dbReference type="InterPro" id="IPR007492">
    <property type="entry name" value="LytTR_DNA-bd_dom"/>
</dbReference>
<dbReference type="Gene3D" id="2.40.50.1020">
    <property type="entry name" value="LytTr DNA-binding domain"/>
    <property type="match status" value="1"/>
</dbReference>
<evidence type="ECO:0000313" key="5">
    <source>
        <dbReference type="Proteomes" id="UP001596043"/>
    </source>
</evidence>
<reference evidence="5" key="1">
    <citation type="journal article" date="2019" name="Int. J. Syst. Evol. Microbiol.">
        <title>The Global Catalogue of Microorganisms (GCM) 10K type strain sequencing project: providing services to taxonomists for standard genome sequencing and annotation.</title>
        <authorList>
            <consortium name="The Broad Institute Genomics Platform"/>
            <consortium name="The Broad Institute Genome Sequencing Center for Infectious Disease"/>
            <person name="Wu L."/>
            <person name="Ma J."/>
        </authorList>
    </citation>
    <scope>NUCLEOTIDE SEQUENCE [LARGE SCALE GENOMIC DNA]</scope>
    <source>
        <strain evidence="5">YJ-61-S</strain>
    </source>
</reference>
<evidence type="ECO:0000256" key="1">
    <source>
        <dbReference type="PROSITE-ProRule" id="PRU00169"/>
    </source>
</evidence>
<feature type="modified residue" description="4-aspartylphosphate" evidence="1">
    <location>
        <position position="57"/>
    </location>
</feature>
<dbReference type="InterPro" id="IPR011006">
    <property type="entry name" value="CheY-like_superfamily"/>
</dbReference>
<protein>
    <submittedName>
        <fullName evidence="4">LytR/AlgR family response regulator transcription factor</fullName>
    </submittedName>
</protein>
<comment type="caution">
    <text evidence="4">The sequence shown here is derived from an EMBL/GenBank/DDBJ whole genome shotgun (WGS) entry which is preliminary data.</text>
</comment>
<accession>A0ABV9I3Z0</accession>
<feature type="domain" description="HTH LytTR-type" evidence="3">
    <location>
        <begin position="148"/>
        <end position="251"/>
    </location>
</feature>
<dbReference type="PANTHER" id="PTHR37299:SF1">
    <property type="entry name" value="STAGE 0 SPORULATION PROTEIN A HOMOLOG"/>
    <property type="match status" value="1"/>
</dbReference>
<evidence type="ECO:0000313" key="4">
    <source>
        <dbReference type="EMBL" id="MFC4636588.1"/>
    </source>
</evidence>
<dbReference type="Pfam" id="PF00072">
    <property type="entry name" value="Response_reg"/>
    <property type="match status" value="1"/>
</dbReference>
<dbReference type="Proteomes" id="UP001596043">
    <property type="component" value="Unassembled WGS sequence"/>
</dbReference>
<dbReference type="InterPro" id="IPR046947">
    <property type="entry name" value="LytR-like"/>
</dbReference>
<dbReference type="InterPro" id="IPR001789">
    <property type="entry name" value="Sig_transdc_resp-reg_receiver"/>
</dbReference>
<dbReference type="PROSITE" id="PS50930">
    <property type="entry name" value="HTH_LYTTR"/>
    <property type="match status" value="1"/>
</dbReference>
<dbReference type="SUPFAM" id="SSF52172">
    <property type="entry name" value="CheY-like"/>
    <property type="match status" value="1"/>
</dbReference>
<proteinExistence type="predicted"/>
<dbReference type="SMART" id="SM00850">
    <property type="entry name" value="LytTR"/>
    <property type="match status" value="1"/>
</dbReference>
<dbReference type="RefSeq" id="WP_379982927.1">
    <property type="nucleotide sequence ID" value="NZ_JBHSFV010000024.1"/>
</dbReference>
<sequence length="252" mass="28871">MSYLDAVIVEDDIKGASLLAHVLRTYCNNITLVGIAHDVNSAKEIIKTKQPKILLLDVKLHDKTCFDLLAQITYDNIKIVFITAHESYAIDAIRHNAIDYLLKPLDIPAIVSTISKIVETSMHEEYSLKKQLNSLEENSVLSMKSNYFAIASMDEIKMIKYNDIIYLASDGRYTTFYLVNKNEIVASKNIGQYEKMLIEHGFYRIHKSYIINLNFVLSIDKKDGGFCCLINSLMLPISFRRKNGLFRYLNIK</sequence>
<keyword evidence="5" id="KW-1185">Reference proteome</keyword>
<organism evidence="4 5">
    <name type="scientific">Dokdonia ponticola</name>
    <dbReference type="NCBI Taxonomy" id="2041041"/>
    <lineage>
        <taxon>Bacteria</taxon>
        <taxon>Pseudomonadati</taxon>
        <taxon>Bacteroidota</taxon>
        <taxon>Flavobacteriia</taxon>
        <taxon>Flavobacteriales</taxon>
        <taxon>Flavobacteriaceae</taxon>
        <taxon>Dokdonia</taxon>
    </lineage>
</organism>
<dbReference type="Pfam" id="PF04397">
    <property type="entry name" value="LytTR"/>
    <property type="match status" value="1"/>
</dbReference>
<dbReference type="Gene3D" id="3.40.50.2300">
    <property type="match status" value="1"/>
</dbReference>